<dbReference type="eggNOG" id="COG5456">
    <property type="taxonomic scope" value="Bacteria"/>
</dbReference>
<gene>
    <name evidence="2" type="ordered locus">Plabr_3048</name>
</gene>
<protein>
    <submittedName>
        <fullName evidence="2">FixH family protein</fullName>
    </submittedName>
</protein>
<dbReference type="Pfam" id="PF05751">
    <property type="entry name" value="FixH"/>
    <property type="match status" value="1"/>
</dbReference>
<evidence type="ECO:0000313" key="3">
    <source>
        <dbReference type="Proteomes" id="UP000006860"/>
    </source>
</evidence>
<evidence type="ECO:0000256" key="1">
    <source>
        <dbReference type="SAM" id="Phobius"/>
    </source>
</evidence>
<keyword evidence="1" id="KW-0812">Transmembrane</keyword>
<feature type="transmembrane region" description="Helical" evidence="1">
    <location>
        <begin position="20"/>
        <end position="44"/>
    </location>
</feature>
<dbReference type="Proteomes" id="UP000006860">
    <property type="component" value="Chromosome"/>
</dbReference>
<keyword evidence="1" id="KW-1133">Transmembrane helix</keyword>
<evidence type="ECO:0000313" key="2">
    <source>
        <dbReference type="EMBL" id="ADY60645.1"/>
    </source>
</evidence>
<dbReference type="STRING" id="756272.Plabr_3048"/>
<proteinExistence type="predicted"/>
<keyword evidence="1" id="KW-0472">Membrane</keyword>
<accession>F0SHW2</accession>
<dbReference type="KEGG" id="pbs:Plabr_3048"/>
<reference evidence="3" key="1">
    <citation type="submission" date="2011-02" db="EMBL/GenBank/DDBJ databases">
        <title>The complete genome of Planctomyces brasiliensis DSM 5305.</title>
        <authorList>
            <person name="Lucas S."/>
            <person name="Copeland A."/>
            <person name="Lapidus A."/>
            <person name="Bruce D."/>
            <person name="Goodwin L."/>
            <person name="Pitluck S."/>
            <person name="Kyrpides N."/>
            <person name="Mavromatis K."/>
            <person name="Pagani I."/>
            <person name="Ivanova N."/>
            <person name="Ovchinnikova G."/>
            <person name="Lu M."/>
            <person name="Detter J.C."/>
            <person name="Han C."/>
            <person name="Land M."/>
            <person name="Hauser L."/>
            <person name="Markowitz V."/>
            <person name="Cheng J.-F."/>
            <person name="Hugenholtz P."/>
            <person name="Woyke T."/>
            <person name="Wu D."/>
            <person name="Tindall B."/>
            <person name="Pomrenke H.G."/>
            <person name="Brambilla E."/>
            <person name="Klenk H.-P."/>
            <person name="Eisen J.A."/>
        </authorList>
    </citation>
    <scope>NUCLEOTIDE SEQUENCE [LARGE SCALE GENOMIC DNA]</scope>
    <source>
        <strain evidence="3">ATCC 49424 / DSM 5305 / JCM 21570 / NBRC 103401 / IFAM 1448</strain>
    </source>
</reference>
<dbReference type="OrthoDB" id="288113at2"/>
<organism evidence="2 3">
    <name type="scientific">Rubinisphaera brasiliensis (strain ATCC 49424 / DSM 5305 / JCM 21570 / IAM 15109 / NBRC 103401 / IFAM 1448)</name>
    <name type="common">Planctomyces brasiliensis</name>
    <dbReference type="NCBI Taxonomy" id="756272"/>
    <lineage>
        <taxon>Bacteria</taxon>
        <taxon>Pseudomonadati</taxon>
        <taxon>Planctomycetota</taxon>
        <taxon>Planctomycetia</taxon>
        <taxon>Planctomycetales</taxon>
        <taxon>Planctomycetaceae</taxon>
        <taxon>Rubinisphaera</taxon>
    </lineage>
</organism>
<sequence>MPNARPVTTAAQAAEQKSRLLWSGVIVSLLGLQVFGCLLALFLATSSSSMAVIPNYHDKAIHWDEHRATLLASEQLGWQDQIEISGPVDIFENRDITIYLNDADDRPIQTTHLSVQVYRHTNPNEVFVLDFEQAAPGEYVSSLRMTDSGLWEFEVEATRDDSRFVRSSTMEVFSDGPAKVSR</sequence>
<dbReference type="EMBL" id="CP002546">
    <property type="protein sequence ID" value="ADY60645.1"/>
    <property type="molecule type" value="Genomic_DNA"/>
</dbReference>
<name>F0SHW2_RUBBR</name>
<dbReference type="AlphaFoldDB" id="F0SHW2"/>
<dbReference type="InterPro" id="IPR008620">
    <property type="entry name" value="FixH"/>
</dbReference>
<keyword evidence="3" id="KW-1185">Reference proteome</keyword>
<dbReference type="HOGENOM" id="CLU_1480965_0_0_0"/>